<feature type="domain" description="DAGKc" evidence="1">
    <location>
        <begin position="126"/>
        <end position="266"/>
    </location>
</feature>
<name>A0A8H3TMQ9_9TREE</name>
<keyword evidence="3" id="KW-1185">Reference proteome</keyword>
<proteinExistence type="predicted"/>
<dbReference type="InterPro" id="IPR050187">
    <property type="entry name" value="Lipid_Phosphate_FormReg"/>
</dbReference>
<dbReference type="InterPro" id="IPR017438">
    <property type="entry name" value="ATP-NAD_kinase_N"/>
</dbReference>
<dbReference type="EMBL" id="BLZA01000005">
    <property type="protein sequence ID" value="GHJ83957.1"/>
    <property type="molecule type" value="Genomic_DNA"/>
</dbReference>
<dbReference type="InterPro" id="IPR016064">
    <property type="entry name" value="NAD/diacylglycerol_kinase_sf"/>
</dbReference>
<dbReference type="PROSITE" id="PS50146">
    <property type="entry name" value="DAGK"/>
    <property type="match status" value="1"/>
</dbReference>
<comment type="caution">
    <text evidence="2">The sequence shown here is derived from an EMBL/GenBank/DDBJ whole genome shotgun (WGS) entry which is preliminary data.</text>
</comment>
<dbReference type="Gene3D" id="2.60.200.40">
    <property type="match status" value="1"/>
</dbReference>
<dbReference type="Pfam" id="PF00781">
    <property type="entry name" value="DAGK_cat"/>
    <property type="match status" value="1"/>
</dbReference>
<dbReference type="GO" id="GO:0005737">
    <property type="term" value="C:cytoplasm"/>
    <property type="evidence" value="ECO:0007669"/>
    <property type="project" value="TreeGrafter"/>
</dbReference>
<reference evidence="2" key="1">
    <citation type="submission" date="2020-07" db="EMBL/GenBank/DDBJ databases">
        <title>Draft Genome Sequence of a Deep-Sea Yeast, Naganishia (Cryptococcus) liquefaciens strain N6.</title>
        <authorList>
            <person name="Han Y.W."/>
            <person name="Kajitani R."/>
            <person name="Morimoto H."/>
            <person name="Parhat M."/>
            <person name="Tsubouchi H."/>
            <person name="Bakenova O."/>
            <person name="Ogata M."/>
            <person name="Argunhan B."/>
            <person name="Aoki R."/>
            <person name="Kajiwara S."/>
            <person name="Itoh T."/>
            <person name="Iwasaki H."/>
        </authorList>
    </citation>
    <scope>NUCLEOTIDE SEQUENCE</scope>
    <source>
        <strain evidence="2">N6</strain>
    </source>
</reference>
<dbReference type="InterPro" id="IPR001206">
    <property type="entry name" value="Diacylglycerol_kinase_cat_dom"/>
</dbReference>
<evidence type="ECO:0000259" key="1">
    <source>
        <dbReference type="PROSITE" id="PS50146"/>
    </source>
</evidence>
<dbReference type="GO" id="GO:0001727">
    <property type="term" value="F:lipid kinase activity"/>
    <property type="evidence" value="ECO:0007669"/>
    <property type="project" value="UniProtKB-ARBA"/>
</dbReference>
<evidence type="ECO:0000313" key="2">
    <source>
        <dbReference type="EMBL" id="GHJ83957.1"/>
    </source>
</evidence>
<protein>
    <recommendedName>
        <fullName evidence="1">DAGKc domain-containing protein</fullName>
    </recommendedName>
</protein>
<dbReference type="PANTHER" id="PTHR12358:SF31">
    <property type="entry name" value="ACYLGLYCEROL KINASE, MITOCHONDRIAL"/>
    <property type="match status" value="1"/>
</dbReference>
<sequence>MPNPLTSCWAPEQPMGELIPRDENEILLETAQGQPVLVRYSPTTFEVLGNDSGFILSTASRNLLRITVAQLRDSLAQRLPVTIAALATNAGNLVLWKKDFWISADAQHDVEEWAERVINLAYGGVKQGRMVALFLNPIGGKGKARELVKSIALPILEAAGLRVEVYETQHAKHAELIAQDLSLDFDVVAAASGDGLIHEVINGFAVHDDAKRALRIPIVQLPTGSANGFCLNSLGLENGFSIPFACLNVIKGKRMPLDVCSVTQGSKRWFSFMSLAAGLMMELDLKTEHLRWMGDARFVYGFIRGVYQNKGMKCRLHLKVVNADKALMIQRTNAHLQHRSTEAPVTDKPTEAVPIPSARELQPDEEWVTITSGNEQPMTAQQVEKARWTSGDGIWYIYVGMQPMVSRDLMQFPASIPGEGVMDVVVQSTISRMQALGSIDGAPEGKPFYMDSMHYYKVSAYVLEPLEDGDLLSLDGESIPFKKISVEVVPKMATTMTLSGKWPVIESTGKSFKMTAQE</sequence>
<dbReference type="SMART" id="SM00046">
    <property type="entry name" value="DAGKc"/>
    <property type="match status" value="1"/>
</dbReference>
<dbReference type="Proteomes" id="UP000620104">
    <property type="component" value="Unassembled WGS sequence"/>
</dbReference>
<dbReference type="PANTHER" id="PTHR12358">
    <property type="entry name" value="SPHINGOSINE KINASE"/>
    <property type="match status" value="1"/>
</dbReference>
<dbReference type="OrthoDB" id="3853857at2759"/>
<gene>
    <name evidence="2" type="ORF">NliqN6_0359</name>
</gene>
<accession>A0A8H3TMQ9</accession>
<dbReference type="GO" id="GO:0016773">
    <property type="term" value="F:phosphotransferase activity, alcohol group as acceptor"/>
    <property type="evidence" value="ECO:0007669"/>
    <property type="project" value="UniProtKB-ARBA"/>
</dbReference>
<dbReference type="GO" id="GO:0046512">
    <property type="term" value="P:sphingosine biosynthetic process"/>
    <property type="evidence" value="ECO:0007669"/>
    <property type="project" value="TreeGrafter"/>
</dbReference>
<dbReference type="GO" id="GO:0016020">
    <property type="term" value="C:membrane"/>
    <property type="evidence" value="ECO:0007669"/>
    <property type="project" value="TreeGrafter"/>
</dbReference>
<dbReference type="AlphaFoldDB" id="A0A8H3TMQ9"/>
<organism evidence="2 3">
    <name type="scientific">Naganishia liquefaciens</name>
    <dbReference type="NCBI Taxonomy" id="104408"/>
    <lineage>
        <taxon>Eukaryota</taxon>
        <taxon>Fungi</taxon>
        <taxon>Dikarya</taxon>
        <taxon>Basidiomycota</taxon>
        <taxon>Agaricomycotina</taxon>
        <taxon>Tremellomycetes</taxon>
        <taxon>Filobasidiales</taxon>
        <taxon>Filobasidiaceae</taxon>
        <taxon>Naganishia</taxon>
    </lineage>
</organism>
<dbReference type="Gene3D" id="3.40.50.10330">
    <property type="entry name" value="Probable inorganic polyphosphate/atp-NAD kinase, domain 1"/>
    <property type="match status" value="1"/>
</dbReference>
<dbReference type="SUPFAM" id="SSF111331">
    <property type="entry name" value="NAD kinase/diacylglycerol kinase-like"/>
    <property type="match status" value="1"/>
</dbReference>
<evidence type="ECO:0000313" key="3">
    <source>
        <dbReference type="Proteomes" id="UP000620104"/>
    </source>
</evidence>